<evidence type="ECO:0000313" key="2">
    <source>
        <dbReference type="Proteomes" id="UP001335729"/>
    </source>
</evidence>
<name>A0ABU7N1E0_9ACTN</name>
<dbReference type="GO" id="GO:0016874">
    <property type="term" value="F:ligase activity"/>
    <property type="evidence" value="ECO:0007669"/>
    <property type="project" value="UniProtKB-KW"/>
</dbReference>
<evidence type="ECO:0000313" key="1">
    <source>
        <dbReference type="EMBL" id="MEE4025879.1"/>
    </source>
</evidence>
<dbReference type="Pfam" id="PF13563">
    <property type="entry name" value="2_5_RNA_ligase2"/>
    <property type="match status" value="1"/>
</dbReference>
<reference evidence="1 2" key="1">
    <citation type="submission" date="2024-01" db="EMBL/GenBank/DDBJ databases">
        <title>Draft genome sequence of Gordonia sp. PKS22-38.</title>
        <authorList>
            <person name="Suphannarot A."/>
            <person name="Mingma R."/>
        </authorList>
    </citation>
    <scope>NUCLEOTIDE SEQUENCE [LARGE SCALE GENOMIC DNA]</scope>
    <source>
        <strain evidence="1 2">PKS22-38</strain>
    </source>
</reference>
<gene>
    <name evidence="1" type="ORF">V1Y59_22540</name>
</gene>
<comment type="caution">
    <text evidence="1">The sequence shown here is derived from an EMBL/GenBank/DDBJ whole genome shotgun (WGS) entry which is preliminary data.</text>
</comment>
<dbReference type="EMBL" id="JAZDUE010000026">
    <property type="protein sequence ID" value="MEE4025879.1"/>
    <property type="molecule type" value="Genomic_DNA"/>
</dbReference>
<dbReference type="Gene3D" id="3.90.1140.10">
    <property type="entry name" value="Cyclic phosphodiesterase"/>
    <property type="match status" value="1"/>
</dbReference>
<protein>
    <submittedName>
        <fullName evidence="1">2'-5' RNA ligase family protein</fullName>
    </submittedName>
</protein>
<proteinExistence type="predicted"/>
<organism evidence="1 2">
    <name type="scientific">Gordonia prachuapensis</name>
    <dbReference type="NCBI Taxonomy" id="3115651"/>
    <lineage>
        <taxon>Bacteria</taxon>
        <taxon>Bacillati</taxon>
        <taxon>Actinomycetota</taxon>
        <taxon>Actinomycetes</taxon>
        <taxon>Mycobacteriales</taxon>
        <taxon>Gordoniaceae</taxon>
        <taxon>Gordonia</taxon>
    </lineage>
</organism>
<dbReference type="Proteomes" id="UP001335729">
    <property type="component" value="Unassembled WGS sequence"/>
</dbReference>
<dbReference type="InterPro" id="IPR009097">
    <property type="entry name" value="Cyclic_Pdiesterase"/>
</dbReference>
<keyword evidence="1" id="KW-0436">Ligase</keyword>
<dbReference type="RefSeq" id="WP_330507276.1">
    <property type="nucleotide sequence ID" value="NZ_JAZDUE010000026.1"/>
</dbReference>
<keyword evidence="2" id="KW-1185">Reference proteome</keyword>
<sequence length="181" mass="19508">MVHSIELLLDETADQRVRDEWASLADAGLPHQGSIRSSSNRPHVTLIAAQHLTPGVDEALAPTSLRLPIAMMLGAPILFGPHRRATLARLVVPSTELLSVHAQTVRLAGDHVGEDAAAMMPHSASGRWTPHVTLARRLDPEQLQRALSVLDGRAVITGEFVGIRHWDGDAKVETLLAGRAC</sequence>
<accession>A0ABU7N1E0</accession>
<dbReference type="SUPFAM" id="SSF55144">
    <property type="entry name" value="LigT-like"/>
    <property type="match status" value="1"/>
</dbReference>